<keyword evidence="3" id="KW-1185">Reference proteome</keyword>
<reference evidence="2 3" key="1">
    <citation type="submission" date="2020-10" db="EMBL/GenBank/DDBJ databases">
        <title>Identification of Nocardia species via Next-generation sequencing and recognition of intraspecies genetic diversity.</title>
        <authorList>
            <person name="Li P."/>
            <person name="Li P."/>
            <person name="Lu B."/>
        </authorList>
    </citation>
    <scope>NUCLEOTIDE SEQUENCE [LARGE SCALE GENOMIC DNA]</scope>
    <source>
        <strain evidence="2 3">BJ06-0157</strain>
    </source>
</reference>
<dbReference type="Proteomes" id="UP000702209">
    <property type="component" value="Unassembled WGS sequence"/>
</dbReference>
<dbReference type="PROSITE" id="PS51819">
    <property type="entry name" value="VOC"/>
    <property type="match status" value="1"/>
</dbReference>
<dbReference type="PANTHER" id="PTHR33993">
    <property type="entry name" value="GLYOXALASE-RELATED"/>
    <property type="match status" value="1"/>
</dbReference>
<dbReference type="RefSeq" id="WP_195128939.1">
    <property type="nucleotide sequence ID" value="NZ_JADLQX010000005.1"/>
</dbReference>
<protein>
    <submittedName>
        <fullName evidence="2">VOC family protein</fullName>
    </submittedName>
</protein>
<evidence type="ECO:0000313" key="2">
    <source>
        <dbReference type="EMBL" id="MBF6297585.1"/>
    </source>
</evidence>
<accession>A0ABS0CLW2</accession>
<sequence length="129" mass="13162">MTNPAPGALAWFEIATSDAAGAEKFYGSLFDWSFEADGPSAAAGLDYRTIKASGADTPMGGIMGTGGQLPDHAVFYILVADVEATCTDAEQLGGSVVSKQLAPGPGVPAFAYLRDPVGNMFAVFTPPAA</sequence>
<dbReference type="InterPro" id="IPR037523">
    <property type="entry name" value="VOC_core"/>
</dbReference>
<feature type="domain" description="VOC" evidence="1">
    <location>
        <begin position="8"/>
        <end position="126"/>
    </location>
</feature>
<dbReference type="SUPFAM" id="SSF54593">
    <property type="entry name" value="Glyoxalase/Bleomycin resistance protein/Dihydroxybiphenyl dioxygenase"/>
    <property type="match status" value="1"/>
</dbReference>
<proteinExistence type="predicted"/>
<dbReference type="InterPro" id="IPR029068">
    <property type="entry name" value="Glyas_Bleomycin-R_OHBP_Dase"/>
</dbReference>
<dbReference type="InterPro" id="IPR052164">
    <property type="entry name" value="Anthracycline_SecMetBiosynth"/>
</dbReference>
<dbReference type="Gene3D" id="3.10.180.10">
    <property type="entry name" value="2,3-Dihydroxybiphenyl 1,2-Dioxygenase, domain 1"/>
    <property type="match status" value="1"/>
</dbReference>
<evidence type="ECO:0000259" key="1">
    <source>
        <dbReference type="PROSITE" id="PS51819"/>
    </source>
</evidence>
<dbReference type="InterPro" id="IPR004360">
    <property type="entry name" value="Glyas_Fos-R_dOase_dom"/>
</dbReference>
<gene>
    <name evidence="2" type="ORF">IU459_08505</name>
</gene>
<dbReference type="PANTHER" id="PTHR33993:SF14">
    <property type="entry name" value="GB|AAF24581.1"/>
    <property type="match status" value="1"/>
</dbReference>
<dbReference type="EMBL" id="JADLQX010000005">
    <property type="protein sequence ID" value="MBF6297585.1"/>
    <property type="molecule type" value="Genomic_DNA"/>
</dbReference>
<organism evidence="2 3">
    <name type="scientific">Nocardia amamiensis</name>
    <dbReference type="NCBI Taxonomy" id="404578"/>
    <lineage>
        <taxon>Bacteria</taxon>
        <taxon>Bacillati</taxon>
        <taxon>Actinomycetota</taxon>
        <taxon>Actinomycetes</taxon>
        <taxon>Mycobacteriales</taxon>
        <taxon>Nocardiaceae</taxon>
        <taxon>Nocardia</taxon>
    </lineage>
</organism>
<comment type="caution">
    <text evidence="2">The sequence shown here is derived from an EMBL/GenBank/DDBJ whole genome shotgun (WGS) entry which is preliminary data.</text>
</comment>
<dbReference type="Pfam" id="PF00903">
    <property type="entry name" value="Glyoxalase"/>
    <property type="match status" value="1"/>
</dbReference>
<evidence type="ECO:0000313" key="3">
    <source>
        <dbReference type="Proteomes" id="UP000702209"/>
    </source>
</evidence>
<dbReference type="CDD" id="cd07247">
    <property type="entry name" value="SgaA_N_like"/>
    <property type="match status" value="1"/>
</dbReference>
<name>A0ABS0CLW2_9NOCA</name>